<sequence>MRQRHALVTDDFAEEEVLCLDGGGAFVQGVDLGVPDVLLDRIVLQEAGSTQGLQAFSELGVSLFGAHTLDYRQHQVVDLDGQLGVHTVHHLGDSRVLESGGVEVERTQALGVSLLGHQRAAHVGVMCDRHPGRGLVGHLGQVGTLHAGLGVLKRVEVAGGQRRDGLRADHHAGLLNDLEHLRDAVVYLADQPALGGDAVLAERQFTGRRDL</sequence>
<evidence type="ECO:0000313" key="3">
    <source>
        <dbReference type="EMBL" id="COY42372.1"/>
    </source>
</evidence>
<evidence type="ECO:0000313" key="4">
    <source>
        <dbReference type="Proteomes" id="UP000039021"/>
    </source>
</evidence>
<dbReference type="EMBL" id="CSBK01001203">
    <property type="protein sequence ID" value="COY42372.1"/>
    <property type="molecule type" value="Genomic_DNA"/>
</dbReference>
<gene>
    <name evidence="2" type="ORF">ERS007679_04338</name>
    <name evidence="3" type="ORF">ERS007739_02583</name>
    <name evidence="1" type="ORF">ERS027659_01594</name>
</gene>
<protein>
    <submittedName>
        <fullName evidence="1">Uncharacterized protein</fullName>
    </submittedName>
</protein>
<evidence type="ECO:0000313" key="1">
    <source>
        <dbReference type="EMBL" id="CKR51315.1"/>
    </source>
</evidence>
<reference evidence="4 5" key="1">
    <citation type="submission" date="2015-03" db="EMBL/GenBank/DDBJ databases">
        <authorList>
            <consortium name="Pathogen Informatics"/>
        </authorList>
    </citation>
    <scope>NUCLEOTIDE SEQUENCE [LARGE SCALE GENOMIC DNA]</scope>
    <source>
        <strain evidence="1 6">Bir 185</strain>
        <strain evidence="2 5">G09801536</strain>
        <strain evidence="4">N09902308</strain>
    </source>
</reference>
<organism evidence="1 6">
    <name type="scientific">Mycobacterium tuberculosis</name>
    <dbReference type="NCBI Taxonomy" id="1773"/>
    <lineage>
        <taxon>Bacteria</taxon>
        <taxon>Bacillati</taxon>
        <taxon>Actinomycetota</taxon>
        <taxon>Actinomycetes</taxon>
        <taxon>Mycobacteriales</taxon>
        <taxon>Mycobacteriaceae</taxon>
        <taxon>Mycobacterium</taxon>
        <taxon>Mycobacterium tuberculosis complex</taxon>
    </lineage>
</organism>
<evidence type="ECO:0000313" key="5">
    <source>
        <dbReference type="Proteomes" id="UP000045842"/>
    </source>
</evidence>
<reference evidence="3" key="2">
    <citation type="submission" date="2015-03" db="EMBL/GenBank/DDBJ databases">
        <authorList>
            <consortium name="Pathogen Informatics"/>
            <person name="Murphy D."/>
        </authorList>
    </citation>
    <scope>NUCLEOTIDE SEQUENCE</scope>
    <source>
        <strain evidence="3">N09902308</strain>
    </source>
</reference>
<proteinExistence type="predicted"/>
<dbReference type="Proteomes" id="UP000045842">
    <property type="component" value="Unassembled WGS sequence"/>
</dbReference>
<evidence type="ECO:0000313" key="6">
    <source>
        <dbReference type="Proteomes" id="UP000050164"/>
    </source>
</evidence>
<dbReference type="EMBL" id="CNFT01000306">
    <property type="protein sequence ID" value="CKR51315.1"/>
    <property type="molecule type" value="Genomic_DNA"/>
</dbReference>
<dbReference type="Proteomes" id="UP000039021">
    <property type="component" value="Unassembled WGS sequence"/>
</dbReference>
<evidence type="ECO:0000313" key="2">
    <source>
        <dbReference type="EMBL" id="COW80976.1"/>
    </source>
</evidence>
<dbReference type="AlphaFoldDB" id="A0A654ZTZ0"/>
<accession>A0A654ZTZ0</accession>
<dbReference type="Proteomes" id="UP000050164">
    <property type="component" value="Unassembled WGS sequence"/>
</dbReference>
<name>A0A654ZTZ0_MYCTX</name>
<dbReference type="EMBL" id="CSAD01001059">
    <property type="protein sequence ID" value="COW80976.1"/>
    <property type="molecule type" value="Genomic_DNA"/>
</dbReference>